<organism evidence="1 2">
    <name type="scientific">Sporolactobacillus shoreicorticis</name>
    <dbReference type="NCBI Taxonomy" id="1923877"/>
    <lineage>
        <taxon>Bacteria</taxon>
        <taxon>Bacillati</taxon>
        <taxon>Bacillota</taxon>
        <taxon>Bacilli</taxon>
        <taxon>Bacillales</taxon>
        <taxon>Sporolactobacillaceae</taxon>
        <taxon>Sporolactobacillus</taxon>
    </lineage>
</organism>
<dbReference type="InterPro" id="IPR015797">
    <property type="entry name" value="NUDIX_hydrolase-like_dom_sf"/>
</dbReference>
<protein>
    <recommendedName>
        <fullName evidence="3">Nudix hydrolase domain-containing protein</fullName>
    </recommendedName>
</protein>
<sequence length="58" mass="6658">MFIVIVEAAIYQDGHWLIIKRSEKEKHAAGRLSLVGGKVDLDDHPNDVLEYALRREIK</sequence>
<dbReference type="SUPFAM" id="SSF55811">
    <property type="entry name" value="Nudix"/>
    <property type="match status" value="1"/>
</dbReference>
<reference evidence="2" key="1">
    <citation type="journal article" date="2019" name="Int. J. Syst. Evol. Microbiol.">
        <title>The Global Catalogue of Microorganisms (GCM) 10K type strain sequencing project: providing services to taxonomists for standard genome sequencing and annotation.</title>
        <authorList>
            <consortium name="The Broad Institute Genomics Platform"/>
            <consortium name="The Broad Institute Genome Sequencing Center for Infectious Disease"/>
            <person name="Wu L."/>
            <person name="Ma J."/>
        </authorList>
    </citation>
    <scope>NUCLEOTIDE SEQUENCE [LARGE SCALE GENOMIC DNA]</scope>
    <source>
        <strain evidence="2">TISTR 2466</strain>
    </source>
</reference>
<gene>
    <name evidence="1" type="ORF">ACFSUE_15980</name>
</gene>
<dbReference type="RefSeq" id="WP_253065309.1">
    <property type="nucleotide sequence ID" value="NZ_JAMXWM010000042.1"/>
</dbReference>
<dbReference type="Gene3D" id="3.90.79.10">
    <property type="entry name" value="Nucleoside Triphosphate Pyrophosphohydrolase"/>
    <property type="match status" value="1"/>
</dbReference>
<name>A0ABW5S9B0_9BACL</name>
<evidence type="ECO:0000313" key="1">
    <source>
        <dbReference type="EMBL" id="MFD2695105.1"/>
    </source>
</evidence>
<evidence type="ECO:0008006" key="3">
    <source>
        <dbReference type="Google" id="ProtNLM"/>
    </source>
</evidence>
<keyword evidence="2" id="KW-1185">Reference proteome</keyword>
<comment type="caution">
    <text evidence="1">The sequence shown here is derived from an EMBL/GenBank/DDBJ whole genome shotgun (WGS) entry which is preliminary data.</text>
</comment>
<proteinExistence type="predicted"/>
<dbReference type="Proteomes" id="UP001597399">
    <property type="component" value="Unassembled WGS sequence"/>
</dbReference>
<accession>A0ABW5S9B0</accession>
<dbReference type="EMBL" id="JBHUMQ010000038">
    <property type="protein sequence ID" value="MFD2695105.1"/>
    <property type="molecule type" value="Genomic_DNA"/>
</dbReference>
<evidence type="ECO:0000313" key="2">
    <source>
        <dbReference type="Proteomes" id="UP001597399"/>
    </source>
</evidence>